<evidence type="ECO:0000259" key="2">
    <source>
        <dbReference type="Pfam" id="PF12439"/>
    </source>
</evidence>
<dbReference type="InterPro" id="IPR012341">
    <property type="entry name" value="6hp_glycosidase-like_sf"/>
</dbReference>
<dbReference type="InterPro" id="IPR008928">
    <property type="entry name" value="6-hairpin_glycosidase_sf"/>
</dbReference>
<dbReference type="EMBL" id="NEVS01000004">
    <property type="protein sequence ID" value="OZI59788.1"/>
    <property type="molecule type" value="Genomic_DNA"/>
</dbReference>
<dbReference type="GO" id="GO:0004135">
    <property type="term" value="F:amylo-alpha-1,6-glucosidase activity"/>
    <property type="evidence" value="ECO:0007669"/>
    <property type="project" value="InterPro"/>
</dbReference>
<feature type="domain" description="Glycogen debranching enzyme C-terminal" evidence="1">
    <location>
        <begin position="276"/>
        <end position="641"/>
    </location>
</feature>
<protein>
    <submittedName>
        <fullName evidence="3">Glycogen debranching protein</fullName>
    </submittedName>
</protein>
<reference evidence="4" key="1">
    <citation type="submission" date="2017-05" db="EMBL/GenBank/DDBJ databases">
        <title>Complete and WGS of Bordetella genogroups.</title>
        <authorList>
            <person name="Spilker T."/>
            <person name="Lipuma J."/>
        </authorList>
    </citation>
    <scope>NUCLEOTIDE SEQUENCE [LARGE SCALE GENOMIC DNA]</scope>
    <source>
        <strain evidence="4">AU8856</strain>
    </source>
</reference>
<dbReference type="OrthoDB" id="9761875at2"/>
<dbReference type="GO" id="GO:0004134">
    <property type="term" value="F:4-alpha-glucanotransferase activity"/>
    <property type="evidence" value="ECO:0007669"/>
    <property type="project" value="InterPro"/>
</dbReference>
<dbReference type="RefSeq" id="WP_094841214.1">
    <property type="nucleotide sequence ID" value="NZ_NEVS01000004.1"/>
</dbReference>
<dbReference type="PANTHER" id="PTHR10569:SF2">
    <property type="entry name" value="GLYCOGEN DEBRANCHING ENZYME"/>
    <property type="match status" value="1"/>
</dbReference>
<dbReference type="InterPro" id="IPR010401">
    <property type="entry name" value="AGL/Gdb1"/>
</dbReference>
<evidence type="ECO:0000259" key="1">
    <source>
        <dbReference type="Pfam" id="PF06202"/>
    </source>
</evidence>
<proteinExistence type="predicted"/>
<dbReference type="AlphaFoldDB" id="A0A261UCY9"/>
<accession>A0A261UCY9</accession>
<dbReference type="Pfam" id="PF06202">
    <property type="entry name" value="GDE_C"/>
    <property type="match status" value="1"/>
</dbReference>
<dbReference type="Pfam" id="PF12439">
    <property type="entry name" value="GDE_N"/>
    <property type="match status" value="1"/>
</dbReference>
<sequence>MDDNAEWLEADGRGGYASGTANGLRTRRYHALLLCATVPPTGRKVLVNGIEAWVEGIDGREALTRQRYAPDVVVPDASAAAVLVSFDLHPWPTWRLRLRDGRVVRMSCFVDKASARTVLRWDREGAGGPLTLKVRPLLSGRDYHALHHENPAFDFSAIVEGGCVRWQPYGDVPAVVAHTNGRYAHEPDWYRNFVYVRERERGLDDTEDLATPGLFSFDLDDGPAVMILAAGQGRGAAAAAAADADADAADAGALAGRLAAREAARRAAFPDRLRRAADAYVVSRARGLTLVAGYPWFTDWGRDTFIAMRGLLLATGRLDEACAILLEWTGYISQGMLPNRFPDDGGEPAYNSVDASLWFIVAAHDYLATGHAGDAARTRLRAAIDAIVAGYAAGTRHGIAADGDGLLRAGCEGMQLTWMDAKVGDWVVTPRIGKPVEVQALWINALRIAGAWNAASRDLERRATAAFLRRFPKPDGSGLYDVVDAGHEAGAVDGSIRPNQIFAVGGLPHAVVDGSLASAVVAQVERELLTPLGLRTLSPGDPRYIGRYQGGPMQRDAAYHQGTAWPWLMGPFLQAWLRVRARTGMLDRAAVDDMRARRLAPLYRHLDEGGLDHVSEIVDGDAPHRCAGAPFQAWSLGELLRMEAMLRDAVPGAAPTE</sequence>
<organism evidence="3 4">
    <name type="scientific">Bordetella genomosp. 11</name>
    <dbReference type="NCBI Taxonomy" id="1416808"/>
    <lineage>
        <taxon>Bacteria</taxon>
        <taxon>Pseudomonadati</taxon>
        <taxon>Pseudomonadota</taxon>
        <taxon>Betaproteobacteria</taxon>
        <taxon>Burkholderiales</taxon>
        <taxon>Alcaligenaceae</taxon>
        <taxon>Bordetella</taxon>
    </lineage>
</organism>
<evidence type="ECO:0000313" key="3">
    <source>
        <dbReference type="EMBL" id="OZI59788.1"/>
    </source>
</evidence>
<name>A0A261UCY9_9BORD</name>
<keyword evidence="4" id="KW-1185">Reference proteome</keyword>
<evidence type="ECO:0000313" key="4">
    <source>
        <dbReference type="Proteomes" id="UP000215767"/>
    </source>
</evidence>
<dbReference type="InterPro" id="IPR024742">
    <property type="entry name" value="Glycogen_debranch_N"/>
</dbReference>
<dbReference type="PANTHER" id="PTHR10569">
    <property type="entry name" value="GLYCOGEN DEBRANCHING ENZYME"/>
    <property type="match status" value="1"/>
</dbReference>
<dbReference type="InterPro" id="IPR032790">
    <property type="entry name" value="GDE_C"/>
</dbReference>
<feature type="domain" description="Glycogen debranching enzyme bacterial and archaeal type N-terminal" evidence="2">
    <location>
        <begin position="6"/>
        <end position="224"/>
    </location>
</feature>
<dbReference type="Gene3D" id="1.50.10.10">
    <property type="match status" value="1"/>
</dbReference>
<dbReference type="GO" id="GO:0005980">
    <property type="term" value="P:glycogen catabolic process"/>
    <property type="evidence" value="ECO:0007669"/>
    <property type="project" value="InterPro"/>
</dbReference>
<comment type="caution">
    <text evidence="3">The sequence shown here is derived from an EMBL/GenBank/DDBJ whole genome shotgun (WGS) entry which is preliminary data.</text>
</comment>
<dbReference type="Proteomes" id="UP000215767">
    <property type="component" value="Unassembled WGS sequence"/>
</dbReference>
<dbReference type="SUPFAM" id="SSF48208">
    <property type="entry name" value="Six-hairpin glycosidases"/>
    <property type="match status" value="1"/>
</dbReference>
<gene>
    <name evidence="3" type="ORF">CAL28_09815</name>
</gene>